<keyword evidence="1" id="KW-0560">Oxidoreductase</keyword>
<evidence type="ECO:0000256" key="2">
    <source>
        <dbReference type="ARBA" id="ARBA00023004"/>
    </source>
</evidence>
<dbReference type="PANTHER" id="PTHR23150">
    <property type="entry name" value="SULFATASE MODIFYING FACTOR 1, 2"/>
    <property type="match status" value="1"/>
</dbReference>
<dbReference type="NCBIfam" id="TIGR03440">
    <property type="entry name" value="egtB_TIGR03440"/>
    <property type="match status" value="1"/>
</dbReference>
<dbReference type="InterPro" id="IPR016187">
    <property type="entry name" value="CTDL_fold"/>
</dbReference>
<dbReference type="Pfam" id="PF12867">
    <property type="entry name" value="DinB_2"/>
    <property type="match status" value="1"/>
</dbReference>
<organism evidence="7 8">
    <name type="scientific">Methylobacterium crusticola</name>
    <dbReference type="NCBI Taxonomy" id="1697972"/>
    <lineage>
        <taxon>Bacteria</taxon>
        <taxon>Pseudomonadati</taxon>
        <taxon>Pseudomonadota</taxon>
        <taxon>Alphaproteobacteria</taxon>
        <taxon>Hyphomicrobiales</taxon>
        <taxon>Methylobacteriaceae</taxon>
        <taxon>Methylobacterium</taxon>
    </lineage>
</organism>
<evidence type="ECO:0000313" key="8">
    <source>
        <dbReference type="Proteomes" id="UP001055167"/>
    </source>
</evidence>
<dbReference type="Proteomes" id="UP001055167">
    <property type="component" value="Unassembled WGS sequence"/>
</dbReference>
<feature type="region of interest" description="Disordered" evidence="4">
    <location>
        <begin position="194"/>
        <end position="218"/>
    </location>
</feature>
<gene>
    <name evidence="7" type="primary">egtB</name>
    <name evidence="7" type="ORF">OPKNFCMD_0916</name>
</gene>
<keyword evidence="8" id="KW-1185">Reference proteome</keyword>
<dbReference type="InterPro" id="IPR017806">
    <property type="entry name" value="EgtB"/>
</dbReference>
<evidence type="ECO:0000256" key="3">
    <source>
        <dbReference type="ARBA" id="ARBA00037882"/>
    </source>
</evidence>
<dbReference type="PANTHER" id="PTHR23150:SF36">
    <property type="entry name" value="HERCYNINE OXYGENASE"/>
    <property type="match status" value="1"/>
</dbReference>
<evidence type="ECO:0000256" key="1">
    <source>
        <dbReference type="ARBA" id="ARBA00023002"/>
    </source>
</evidence>
<dbReference type="SUPFAM" id="SSF109854">
    <property type="entry name" value="DinB/YfiT-like putative metalloenzymes"/>
    <property type="match status" value="1"/>
</dbReference>
<dbReference type="InterPro" id="IPR051043">
    <property type="entry name" value="Sulfatase_Mod_Factor_Kinase"/>
</dbReference>
<feature type="domain" description="Sulfatase-modifying factor enzyme-like" evidence="5">
    <location>
        <begin position="217"/>
        <end position="349"/>
    </location>
</feature>
<name>A0ABQ4QTG6_9HYPH</name>
<evidence type="ECO:0000259" key="5">
    <source>
        <dbReference type="Pfam" id="PF03781"/>
    </source>
</evidence>
<evidence type="ECO:0000313" key="7">
    <source>
        <dbReference type="EMBL" id="GJD48200.1"/>
    </source>
</evidence>
<evidence type="ECO:0000256" key="4">
    <source>
        <dbReference type="SAM" id="MobiDB-lite"/>
    </source>
</evidence>
<dbReference type="SUPFAM" id="SSF56436">
    <property type="entry name" value="C-type lectin-like"/>
    <property type="match status" value="1"/>
</dbReference>
<feature type="domain" description="DinB-like" evidence="6">
    <location>
        <begin position="34"/>
        <end position="168"/>
    </location>
</feature>
<proteinExistence type="predicted"/>
<accession>A0ABQ4QTG6</accession>
<dbReference type="Gene3D" id="3.90.1580.10">
    <property type="entry name" value="paralog of FGE (formylglycine-generating enzyme)"/>
    <property type="match status" value="2"/>
</dbReference>
<dbReference type="EMBL" id="BPQH01000002">
    <property type="protein sequence ID" value="GJD48200.1"/>
    <property type="molecule type" value="Genomic_DNA"/>
</dbReference>
<protein>
    <submittedName>
        <fullName evidence="7">Hercynine oxygenase</fullName>
    </submittedName>
</protein>
<reference evidence="7" key="2">
    <citation type="submission" date="2021-08" db="EMBL/GenBank/DDBJ databases">
        <authorList>
            <person name="Tani A."/>
            <person name="Ola A."/>
            <person name="Ogura Y."/>
            <person name="Katsura K."/>
            <person name="Hayashi T."/>
        </authorList>
    </citation>
    <scope>NUCLEOTIDE SEQUENCE</scope>
    <source>
        <strain evidence="7">KCTC 52305</strain>
    </source>
</reference>
<comment type="caution">
    <text evidence="7">The sequence shown here is derived from an EMBL/GenBank/DDBJ whole genome shotgun (WGS) entry which is preliminary data.</text>
</comment>
<dbReference type="RefSeq" id="WP_128561447.1">
    <property type="nucleotide sequence ID" value="NZ_BPQH01000002.1"/>
</dbReference>
<comment type="pathway">
    <text evidence="3">Amino-acid biosynthesis; ergothioneine biosynthesis.</text>
</comment>
<reference evidence="7" key="1">
    <citation type="journal article" date="2021" name="Front. Microbiol.">
        <title>Comprehensive Comparative Genomics and Phenotyping of Methylobacterium Species.</title>
        <authorList>
            <person name="Alessa O."/>
            <person name="Ogura Y."/>
            <person name="Fujitani Y."/>
            <person name="Takami H."/>
            <person name="Hayashi T."/>
            <person name="Sahin N."/>
            <person name="Tani A."/>
        </authorList>
    </citation>
    <scope>NUCLEOTIDE SEQUENCE</scope>
    <source>
        <strain evidence="7">KCTC 52305</strain>
    </source>
</reference>
<dbReference type="InterPro" id="IPR034660">
    <property type="entry name" value="DinB/YfiT-like"/>
</dbReference>
<evidence type="ECO:0000259" key="6">
    <source>
        <dbReference type="Pfam" id="PF12867"/>
    </source>
</evidence>
<dbReference type="InterPro" id="IPR042095">
    <property type="entry name" value="SUMF_sf"/>
</dbReference>
<keyword evidence="2" id="KW-0408">Iron</keyword>
<dbReference type="InterPro" id="IPR005532">
    <property type="entry name" value="SUMF_dom"/>
</dbReference>
<dbReference type="Pfam" id="PF03781">
    <property type="entry name" value="FGE-sulfatase"/>
    <property type="match status" value="1"/>
</dbReference>
<sequence length="432" mass="48113">MAATATAPAPDAQLRFPPPALGARPIDRAAWEAAFRHVRDETERRAAPLSPEDQQIQSMADASPTKWHRAHTTWFFEQFLLKAHVPHYRVFDERFFYLFNSYYVQAGPRAPRISRGLVTRPTCDEVTAYRAHVDREVGALIASADAATLAAVIAVLEIGLHHEQQHQELLLTDILHAFAQNPLAPVYDPGWRWPRPGQAARDRPAPPRGPSAPEAGPVALAPGIVQVGHAGEGFSFDNESPRHDVLLAPVAVDRALVTNGDWLEFMQDGGYAKPELWLSDGFLAAQAEGWEAPGYWRRRDGVWSSMTLAGVTAVDPALPVTHVSYYEADAFARWAGRDLPTEVEWEAACPQLGDAFGHVWQWTRSAYAAYPGYRPLPGALGEYNGKFMVSQFVLRGSSVATPLGHSRPTYRNFFYPHQRWQFTGLRLSQYRA</sequence>
<dbReference type="InterPro" id="IPR024775">
    <property type="entry name" value="DinB-like"/>
</dbReference>